<protein>
    <submittedName>
        <fullName evidence="3">Acyl-CoA thioesterase-1</fullName>
    </submittedName>
</protein>
<dbReference type="Gene3D" id="3.40.50.1110">
    <property type="entry name" value="SGNH hydrolase"/>
    <property type="match status" value="1"/>
</dbReference>
<proteinExistence type="predicted"/>
<dbReference type="Pfam" id="PF13472">
    <property type="entry name" value="Lipase_GDSL_2"/>
    <property type="match status" value="1"/>
</dbReference>
<dbReference type="PROSITE" id="PS01098">
    <property type="entry name" value="LIPASE_GDSL_SER"/>
    <property type="match status" value="1"/>
</dbReference>
<dbReference type="EMBL" id="FOLO01000044">
    <property type="protein sequence ID" value="SFD26252.1"/>
    <property type="molecule type" value="Genomic_DNA"/>
</dbReference>
<dbReference type="GO" id="GO:0004622">
    <property type="term" value="F:phosphatidylcholine lysophospholipase activity"/>
    <property type="evidence" value="ECO:0007669"/>
    <property type="project" value="TreeGrafter"/>
</dbReference>
<dbReference type="PANTHER" id="PTHR30383:SF24">
    <property type="entry name" value="THIOESTERASE 1_PROTEASE 1_LYSOPHOSPHOLIPASE L1"/>
    <property type="match status" value="1"/>
</dbReference>
<dbReference type="AlphaFoldDB" id="A0A1I1QW82"/>
<evidence type="ECO:0000313" key="3">
    <source>
        <dbReference type="EMBL" id="SFD26252.1"/>
    </source>
</evidence>
<dbReference type="InterPro" id="IPR008265">
    <property type="entry name" value="Lipase_GDSL_AS"/>
</dbReference>
<dbReference type="InterPro" id="IPR051532">
    <property type="entry name" value="Ester_Hydrolysis_Enzymes"/>
</dbReference>
<dbReference type="SUPFAM" id="SSF52266">
    <property type="entry name" value="SGNH hydrolase"/>
    <property type="match status" value="1"/>
</dbReference>
<feature type="signal peptide" evidence="1">
    <location>
        <begin position="1"/>
        <end position="32"/>
    </location>
</feature>
<name>A0A1I1QW82_9GAMM</name>
<evidence type="ECO:0000256" key="1">
    <source>
        <dbReference type="SAM" id="SignalP"/>
    </source>
</evidence>
<dbReference type="RefSeq" id="WP_091988892.1">
    <property type="nucleotide sequence ID" value="NZ_FOLO01000044.1"/>
</dbReference>
<reference evidence="3 4" key="1">
    <citation type="submission" date="2016-10" db="EMBL/GenBank/DDBJ databases">
        <authorList>
            <person name="de Groot N.N."/>
        </authorList>
    </citation>
    <scope>NUCLEOTIDE SEQUENCE [LARGE SCALE GENOMIC DNA]</scope>
    <source>
        <strain evidence="3 4">DSM 6059</strain>
    </source>
</reference>
<dbReference type="InterPro" id="IPR013830">
    <property type="entry name" value="SGNH_hydro"/>
</dbReference>
<dbReference type="GO" id="GO:0006629">
    <property type="term" value="P:lipid metabolic process"/>
    <property type="evidence" value="ECO:0007669"/>
    <property type="project" value="InterPro"/>
</dbReference>
<dbReference type="PANTHER" id="PTHR30383">
    <property type="entry name" value="THIOESTERASE 1/PROTEASE 1/LYSOPHOSPHOLIPASE L1"/>
    <property type="match status" value="1"/>
</dbReference>
<dbReference type="STRING" id="1123010.SAMN02745724_04036"/>
<dbReference type="Proteomes" id="UP000198862">
    <property type="component" value="Unassembled WGS sequence"/>
</dbReference>
<sequence length="224" mass="25190">MIYSKFHRFYSRFLVRILCVFCLSAVSTQSFAISKVLILGDSLSAGYGLKQEQGWVHLLQLAYKDKKQPIELINASISGETSGGALRRLDAILKAQQPDYVLIEIGGNDGLRGFPIKSLQNNLLQLIENTRKFGAIPGVMTIQIPPNYGPRYANMFSGTFKKVTQQSNTKLLPFFMDNIAIDKEFMQADGIHPNEAAQPFIRDKMETEINNWINTPKSQPKDSE</sequence>
<dbReference type="CDD" id="cd01822">
    <property type="entry name" value="Lysophospholipase_L1_like"/>
    <property type="match status" value="1"/>
</dbReference>
<keyword evidence="1" id="KW-0732">Signal</keyword>
<accession>A0A1I1QW82</accession>
<feature type="domain" description="SGNH hydrolase-type esterase" evidence="2">
    <location>
        <begin position="38"/>
        <end position="197"/>
    </location>
</feature>
<evidence type="ECO:0000313" key="4">
    <source>
        <dbReference type="Proteomes" id="UP000198862"/>
    </source>
</evidence>
<organism evidence="3 4">
    <name type="scientific">Pseudoalteromonas denitrificans DSM 6059</name>
    <dbReference type="NCBI Taxonomy" id="1123010"/>
    <lineage>
        <taxon>Bacteria</taxon>
        <taxon>Pseudomonadati</taxon>
        <taxon>Pseudomonadota</taxon>
        <taxon>Gammaproteobacteria</taxon>
        <taxon>Alteromonadales</taxon>
        <taxon>Pseudoalteromonadaceae</taxon>
        <taxon>Pseudoalteromonas</taxon>
    </lineage>
</organism>
<feature type="chain" id="PRO_5011589097" evidence="1">
    <location>
        <begin position="33"/>
        <end position="224"/>
    </location>
</feature>
<keyword evidence="4" id="KW-1185">Reference proteome</keyword>
<dbReference type="InterPro" id="IPR036514">
    <property type="entry name" value="SGNH_hydro_sf"/>
</dbReference>
<gene>
    <name evidence="3" type="ORF">SAMN02745724_04036</name>
</gene>
<dbReference type="OrthoDB" id="9786188at2"/>
<evidence type="ECO:0000259" key="2">
    <source>
        <dbReference type="Pfam" id="PF13472"/>
    </source>
</evidence>